<comment type="similarity">
    <text evidence="1">Belongs to the glycosyltransferase 2 family.</text>
</comment>
<dbReference type="STRING" id="105231.A0A1Y1I4Z6"/>
<evidence type="ECO:0000259" key="4">
    <source>
        <dbReference type="Pfam" id="PF00535"/>
    </source>
</evidence>
<evidence type="ECO:0000256" key="1">
    <source>
        <dbReference type="ARBA" id="ARBA00006739"/>
    </source>
</evidence>
<gene>
    <name evidence="5" type="ORF">KFL_001610170</name>
</gene>
<dbReference type="SUPFAM" id="SSF53448">
    <property type="entry name" value="Nucleotide-diphospho-sugar transferases"/>
    <property type="match status" value="1"/>
</dbReference>
<dbReference type="InterPro" id="IPR001173">
    <property type="entry name" value="Glyco_trans_2-like"/>
</dbReference>
<dbReference type="GO" id="GO:0016758">
    <property type="term" value="F:hexosyltransferase activity"/>
    <property type="evidence" value="ECO:0000318"/>
    <property type="project" value="GO_Central"/>
</dbReference>
<name>A0A1Y1I4Z6_KLENI</name>
<protein>
    <recommendedName>
        <fullName evidence="4">Glycosyltransferase 2-like domain-containing protein</fullName>
    </recommendedName>
</protein>
<dbReference type="PANTHER" id="PTHR43179:SF12">
    <property type="entry name" value="GALACTOFURANOSYLTRANSFERASE GLFT2"/>
    <property type="match status" value="1"/>
</dbReference>
<proteinExistence type="inferred from homology"/>
<dbReference type="PANTHER" id="PTHR43179">
    <property type="entry name" value="RHAMNOSYLTRANSFERASE WBBL"/>
    <property type="match status" value="1"/>
</dbReference>
<keyword evidence="6" id="KW-1185">Reference proteome</keyword>
<keyword evidence="3" id="KW-0808">Transferase</keyword>
<dbReference type="Gene3D" id="3.90.550.10">
    <property type="entry name" value="Spore Coat Polysaccharide Biosynthesis Protein SpsA, Chain A"/>
    <property type="match status" value="1"/>
</dbReference>
<organism evidence="5 6">
    <name type="scientific">Klebsormidium nitens</name>
    <name type="common">Green alga</name>
    <name type="synonym">Ulothrix nitens</name>
    <dbReference type="NCBI Taxonomy" id="105231"/>
    <lineage>
        <taxon>Eukaryota</taxon>
        <taxon>Viridiplantae</taxon>
        <taxon>Streptophyta</taxon>
        <taxon>Klebsormidiophyceae</taxon>
        <taxon>Klebsormidiales</taxon>
        <taxon>Klebsormidiaceae</taxon>
        <taxon>Klebsormidium</taxon>
    </lineage>
</organism>
<dbReference type="CDD" id="cd00761">
    <property type="entry name" value="Glyco_tranf_GTA_type"/>
    <property type="match status" value="1"/>
</dbReference>
<feature type="domain" description="Glycosyltransferase 2-like" evidence="4">
    <location>
        <begin position="269"/>
        <end position="394"/>
    </location>
</feature>
<dbReference type="OMA" id="WARIETW"/>
<accession>A0A1Y1I4Z6</accession>
<evidence type="ECO:0000313" key="6">
    <source>
        <dbReference type="Proteomes" id="UP000054558"/>
    </source>
</evidence>
<evidence type="ECO:0000256" key="3">
    <source>
        <dbReference type="ARBA" id="ARBA00022679"/>
    </source>
</evidence>
<dbReference type="OrthoDB" id="546768at2759"/>
<dbReference type="Proteomes" id="UP000054558">
    <property type="component" value="Unassembled WGS sequence"/>
</dbReference>
<evidence type="ECO:0000313" key="5">
    <source>
        <dbReference type="EMBL" id="GAQ83776.1"/>
    </source>
</evidence>
<keyword evidence="2" id="KW-0328">Glycosyltransferase</keyword>
<dbReference type="EMBL" id="DF237110">
    <property type="protein sequence ID" value="GAQ83776.1"/>
    <property type="molecule type" value="Genomic_DNA"/>
</dbReference>
<reference evidence="5 6" key="1">
    <citation type="journal article" date="2014" name="Nat. Commun.">
        <title>Klebsormidium flaccidum genome reveals primary factors for plant terrestrial adaptation.</title>
        <authorList>
            <person name="Hori K."/>
            <person name="Maruyama F."/>
            <person name="Fujisawa T."/>
            <person name="Togashi T."/>
            <person name="Yamamoto N."/>
            <person name="Seo M."/>
            <person name="Sato S."/>
            <person name="Yamada T."/>
            <person name="Mori H."/>
            <person name="Tajima N."/>
            <person name="Moriyama T."/>
            <person name="Ikeuchi M."/>
            <person name="Watanabe M."/>
            <person name="Wada H."/>
            <person name="Kobayashi K."/>
            <person name="Saito M."/>
            <person name="Masuda T."/>
            <person name="Sasaki-Sekimoto Y."/>
            <person name="Mashiguchi K."/>
            <person name="Awai K."/>
            <person name="Shimojima M."/>
            <person name="Masuda S."/>
            <person name="Iwai M."/>
            <person name="Nobusawa T."/>
            <person name="Narise T."/>
            <person name="Kondo S."/>
            <person name="Saito H."/>
            <person name="Sato R."/>
            <person name="Murakawa M."/>
            <person name="Ihara Y."/>
            <person name="Oshima-Yamada Y."/>
            <person name="Ohtaka K."/>
            <person name="Satoh M."/>
            <person name="Sonobe K."/>
            <person name="Ishii M."/>
            <person name="Ohtani R."/>
            <person name="Kanamori-Sato M."/>
            <person name="Honoki R."/>
            <person name="Miyazaki D."/>
            <person name="Mochizuki H."/>
            <person name="Umetsu J."/>
            <person name="Higashi K."/>
            <person name="Shibata D."/>
            <person name="Kamiya Y."/>
            <person name="Sato N."/>
            <person name="Nakamura Y."/>
            <person name="Tabata S."/>
            <person name="Ida S."/>
            <person name="Kurokawa K."/>
            <person name="Ohta H."/>
        </authorList>
    </citation>
    <scope>NUCLEOTIDE SEQUENCE [LARGE SCALE GENOMIC DNA]</scope>
    <source>
        <strain evidence="5 6">NIES-2285</strain>
    </source>
</reference>
<evidence type="ECO:0000256" key="2">
    <source>
        <dbReference type="ARBA" id="ARBA00022676"/>
    </source>
</evidence>
<dbReference type="AlphaFoldDB" id="A0A1Y1I4Z6"/>
<dbReference type="GO" id="GO:0000271">
    <property type="term" value="P:polysaccharide biosynthetic process"/>
    <property type="evidence" value="ECO:0000318"/>
    <property type="project" value="GO_Central"/>
</dbReference>
<dbReference type="InterPro" id="IPR029044">
    <property type="entry name" value="Nucleotide-diphossugar_trans"/>
</dbReference>
<dbReference type="Pfam" id="PF00535">
    <property type="entry name" value="Glycos_transf_2"/>
    <property type="match status" value="1"/>
</dbReference>
<sequence>MAATTMKTLAALVPVTSRPFGSRGRDVCVSRMECLARSLERSGPGFGVICFLGIDEGDPVYDGNEEGNSLNEIMFLYEEHGLRVRAHIKTREPGQICDIWRDLAALAYRDVSCDYYVLLGDDVHILTAGWMSNVEEAYGDFEKRLGVYGFGCVALNDISFPGFPTFPIMHRTHMDAFGGVNIVPDAFTNQDGDPWLFEIYKRWRCARILEDVVLENAVGGQSAPRYARHPVLNWKNKELHEGVKLLDGYLDRKCGSEKASAAHLLLLDVVVPTFRCDVSLLNGIRSLRIPEGVATTFIFIIDDPAKKEQIERIKEWESAARPLGSVRVRVNDTNAGASTSRNHGLSESSADWVLFLDDDVIPDADLLQHFADAIRARGHETDGFVGMVEMPRPVNRFTRAVGISHLTYWYDVSRKMERVSWGTTANLAVRRSALRFGDGFPKTGGGEDVDFCLRLLRWPLVPVPGAVARHPWWRNGARDYSPFSGWARGDGRMVILHPRFAYRRCPNLVEVLGAVLLVAAAWAAANGLPTVLLPVLTMMLALCAAELGVEVYRCFWGADRNHMPGIRGITRLEAAAEAALLRNWSEAGDCSATCGVGGSGMFAVPSSGSVA</sequence>